<proteinExistence type="predicted"/>
<sequence>MKTQVASILLVTLLAFSYYAEGQIPVIIGEGRELVAEAYAANRVSKESQGSLIAMLDYLTSQVLLGNDYIISLDSVEDRDAINTLRNVNRPEIEREAIKQTMDEFCTLLKAEGANLVEAAEIFVKVPEVEENAIVATYESILSGLGNDSYKAITEYREKEFPVRLSERIDWVGLAIDIPLHTESRLRTVCFRYLNPEEARIADEKMFNDLRDSGLIPPDQSNSTIELTVPGIRIIR</sequence>
<dbReference type="EMBL" id="NVUL01000034">
    <property type="protein sequence ID" value="PCI78324.1"/>
    <property type="molecule type" value="Genomic_DNA"/>
</dbReference>
<name>A0A2A4X743_9GAMM</name>
<reference evidence="2" key="1">
    <citation type="submission" date="2017-08" db="EMBL/GenBank/DDBJ databases">
        <title>A dynamic microbial community with high functional redundancy inhabits the cold, oxic subseafloor aquifer.</title>
        <authorList>
            <person name="Tully B.J."/>
            <person name="Wheat C.G."/>
            <person name="Glazer B.T."/>
            <person name="Huber J.A."/>
        </authorList>
    </citation>
    <scope>NUCLEOTIDE SEQUENCE [LARGE SCALE GENOMIC DNA]</scope>
</reference>
<protein>
    <submittedName>
        <fullName evidence="1">Uncharacterized protein</fullName>
    </submittedName>
</protein>
<gene>
    <name evidence="1" type="ORF">COB20_06800</name>
</gene>
<organism evidence="1 2">
    <name type="scientific">SAR86 cluster bacterium</name>
    <dbReference type="NCBI Taxonomy" id="2030880"/>
    <lineage>
        <taxon>Bacteria</taxon>
        <taxon>Pseudomonadati</taxon>
        <taxon>Pseudomonadota</taxon>
        <taxon>Gammaproteobacteria</taxon>
        <taxon>SAR86 cluster</taxon>
    </lineage>
</organism>
<dbReference type="AlphaFoldDB" id="A0A2A4X743"/>
<comment type="caution">
    <text evidence="1">The sequence shown here is derived from an EMBL/GenBank/DDBJ whole genome shotgun (WGS) entry which is preliminary data.</text>
</comment>
<evidence type="ECO:0000313" key="1">
    <source>
        <dbReference type="EMBL" id="PCI78324.1"/>
    </source>
</evidence>
<accession>A0A2A4X743</accession>
<evidence type="ECO:0000313" key="2">
    <source>
        <dbReference type="Proteomes" id="UP000218767"/>
    </source>
</evidence>
<dbReference type="Proteomes" id="UP000218767">
    <property type="component" value="Unassembled WGS sequence"/>
</dbReference>